<dbReference type="GO" id="GO:0009279">
    <property type="term" value="C:cell outer membrane"/>
    <property type="evidence" value="ECO:0007669"/>
    <property type="project" value="UniProtKB-SubCell"/>
</dbReference>
<comment type="subcellular location">
    <subcellularLocation>
        <location evidence="1">Cell outer membrane</location>
        <topology evidence="1">Multi-pass membrane protein</topology>
    </subcellularLocation>
</comment>
<evidence type="ECO:0000313" key="9">
    <source>
        <dbReference type="Proteomes" id="UP000016568"/>
    </source>
</evidence>
<evidence type="ECO:0000256" key="6">
    <source>
        <dbReference type="ARBA" id="ARBA00023136"/>
    </source>
</evidence>
<dbReference type="EMBL" id="BASZ01000002">
    <property type="protein sequence ID" value="GAD48190.1"/>
    <property type="molecule type" value="Genomic_DNA"/>
</dbReference>
<dbReference type="AlphaFoldDB" id="U2YIL9"/>
<dbReference type="SUPFAM" id="SSF56935">
    <property type="entry name" value="Porins"/>
    <property type="match status" value="1"/>
</dbReference>
<keyword evidence="3" id="KW-1134">Transmembrane beta strand</keyword>
<dbReference type="InterPro" id="IPR005017">
    <property type="entry name" value="OMPP1/FadL/TodX"/>
</dbReference>
<dbReference type="eggNOG" id="COG2067">
    <property type="taxonomic scope" value="Bacteria"/>
</dbReference>
<keyword evidence="6" id="KW-0472">Membrane</keyword>
<dbReference type="PANTHER" id="PTHR35093">
    <property type="entry name" value="OUTER MEMBRANE PROTEIN NMB0088-RELATED"/>
    <property type="match status" value="1"/>
</dbReference>
<accession>U2YIL9</accession>
<evidence type="ECO:0000256" key="7">
    <source>
        <dbReference type="ARBA" id="ARBA00023237"/>
    </source>
</evidence>
<sequence>MFLRQHWSGAIAYGTGRLAFGLAISAPYAFSTNYASDSWTRYTADKTKLRTFDIQPSVAFAVTPEFSVGGALNIEHVSASLGNYLPNLAASLPDGHQRLKGKGWDIGWSVGAQYHRGPVSLGLSYKSGIKHTLSGTLTNEGLLGPLAPQNGVFDTKARFRTPSQLTGSVRYKVAPQLTLNAQVVRYGWSKFDAIDLGAPFNVAIPENYRNSWSYSGGVDYAVSPVWTIRAGIQHAQTPTQNGARDARVPDSNRWNFSMGTSYLISKAVTLDAAASYITFKDAPIDRITAAYAGTPAQTPILVNGALENAHAFVFSLGARFDF</sequence>
<gene>
    <name evidence="8" type="ORF">NT2_02_02720</name>
</gene>
<organism evidence="8 9">
    <name type="scientific">Caenibius tardaugens NBRC 16725</name>
    <dbReference type="NCBI Taxonomy" id="1219035"/>
    <lineage>
        <taxon>Bacteria</taxon>
        <taxon>Pseudomonadati</taxon>
        <taxon>Pseudomonadota</taxon>
        <taxon>Alphaproteobacteria</taxon>
        <taxon>Sphingomonadales</taxon>
        <taxon>Erythrobacteraceae</taxon>
        <taxon>Caenibius</taxon>
    </lineage>
</organism>
<keyword evidence="9" id="KW-1185">Reference proteome</keyword>
<dbReference type="PANTHER" id="PTHR35093:SF3">
    <property type="entry name" value="LONG-CHAIN FATTY ACID TRANSPORT PROTEIN"/>
    <property type="match status" value="1"/>
</dbReference>
<name>U2YIL9_9SPHN</name>
<dbReference type="GO" id="GO:0015483">
    <property type="term" value="F:long-chain fatty acid transporting porin activity"/>
    <property type="evidence" value="ECO:0007669"/>
    <property type="project" value="TreeGrafter"/>
</dbReference>
<keyword evidence="4" id="KW-0812">Transmembrane</keyword>
<evidence type="ECO:0000256" key="3">
    <source>
        <dbReference type="ARBA" id="ARBA00022452"/>
    </source>
</evidence>
<keyword evidence="5" id="KW-0732">Signal</keyword>
<dbReference type="Pfam" id="PF03349">
    <property type="entry name" value="Toluene_X"/>
    <property type="match status" value="1"/>
</dbReference>
<dbReference type="Proteomes" id="UP000016568">
    <property type="component" value="Unassembled WGS sequence"/>
</dbReference>
<keyword evidence="7" id="KW-0998">Cell outer membrane</keyword>
<evidence type="ECO:0000256" key="1">
    <source>
        <dbReference type="ARBA" id="ARBA00004571"/>
    </source>
</evidence>
<protein>
    <submittedName>
        <fullName evidence="8">Uncharacterized protein</fullName>
    </submittedName>
</protein>
<evidence type="ECO:0000313" key="8">
    <source>
        <dbReference type="EMBL" id="GAD48190.1"/>
    </source>
</evidence>
<evidence type="ECO:0000256" key="2">
    <source>
        <dbReference type="ARBA" id="ARBA00008163"/>
    </source>
</evidence>
<reference evidence="8 9" key="1">
    <citation type="submission" date="2013-09" db="EMBL/GenBank/DDBJ databases">
        <title>Whole genome shotgun sequence of Novosphingobium tardaugens NBRC 16725.</title>
        <authorList>
            <person name="Isaki S."/>
            <person name="Hosoyama A."/>
            <person name="Tsuchikane K."/>
            <person name="Katsumata H."/>
            <person name="Ando Y."/>
            <person name="Yamazaki S."/>
            <person name="Fujita N."/>
        </authorList>
    </citation>
    <scope>NUCLEOTIDE SEQUENCE [LARGE SCALE GENOMIC DNA]</scope>
    <source>
        <strain evidence="8 9">NBRC 16725</strain>
    </source>
</reference>
<evidence type="ECO:0000256" key="4">
    <source>
        <dbReference type="ARBA" id="ARBA00022692"/>
    </source>
</evidence>
<proteinExistence type="inferred from homology"/>
<evidence type="ECO:0000256" key="5">
    <source>
        <dbReference type="ARBA" id="ARBA00022729"/>
    </source>
</evidence>
<comment type="caution">
    <text evidence="8">The sequence shown here is derived from an EMBL/GenBank/DDBJ whole genome shotgun (WGS) entry which is preliminary data.</text>
</comment>
<dbReference type="Gene3D" id="2.40.160.60">
    <property type="entry name" value="Outer membrane protein transport protein (OMPP1/FadL/TodX)"/>
    <property type="match status" value="1"/>
</dbReference>
<comment type="similarity">
    <text evidence="2">Belongs to the OmpP1/FadL family.</text>
</comment>